<evidence type="ECO:0000256" key="5">
    <source>
        <dbReference type="ARBA" id="ARBA00033067"/>
    </source>
</evidence>
<comment type="similarity">
    <text evidence="2">Belongs to the NAD(P)-dependent epimerase/dehydratase family.</text>
</comment>
<dbReference type="Proteomes" id="UP000284202">
    <property type="component" value="Unassembled WGS sequence"/>
</dbReference>
<dbReference type="Gene3D" id="3.40.50.720">
    <property type="entry name" value="NAD(P)-binding Rossmann-like Domain"/>
    <property type="match status" value="1"/>
</dbReference>
<dbReference type="Pfam" id="PF01370">
    <property type="entry name" value="Epimerase"/>
    <property type="match status" value="1"/>
</dbReference>
<dbReference type="InterPro" id="IPR036291">
    <property type="entry name" value="NAD(P)-bd_dom_sf"/>
</dbReference>
<dbReference type="PANTHER" id="PTHR43725">
    <property type="entry name" value="UDP-GLUCOSE 4-EPIMERASE"/>
    <property type="match status" value="1"/>
</dbReference>
<gene>
    <name evidence="7" type="ORF">D3P04_02655</name>
</gene>
<dbReference type="EMBL" id="QZCG01000002">
    <property type="protein sequence ID" value="RJE87847.1"/>
    <property type="molecule type" value="Genomic_DNA"/>
</dbReference>
<accession>A0A418T3X7</accession>
<proteinExistence type="inferred from homology"/>
<evidence type="ECO:0000313" key="8">
    <source>
        <dbReference type="Proteomes" id="UP000284202"/>
    </source>
</evidence>
<dbReference type="OrthoDB" id="9801785at2"/>
<name>A0A418T3X7_9RHOB</name>
<organism evidence="7 8">
    <name type="scientific">Paracoccus onubensis</name>
    <dbReference type="NCBI Taxonomy" id="1675788"/>
    <lineage>
        <taxon>Bacteria</taxon>
        <taxon>Pseudomonadati</taxon>
        <taxon>Pseudomonadota</taxon>
        <taxon>Alphaproteobacteria</taxon>
        <taxon>Rhodobacterales</taxon>
        <taxon>Paracoccaceae</taxon>
        <taxon>Paracoccus</taxon>
    </lineage>
</organism>
<dbReference type="RefSeq" id="WP_119745706.1">
    <property type="nucleotide sequence ID" value="NZ_QZCG01000002.1"/>
</dbReference>
<dbReference type="AlphaFoldDB" id="A0A418T3X7"/>
<keyword evidence="8" id="KW-1185">Reference proteome</keyword>
<dbReference type="InterPro" id="IPR001509">
    <property type="entry name" value="Epimerase_deHydtase"/>
</dbReference>
<sequence length="313" mass="32926">MTGRVAITGGAGFLGTALARRLRSGGDEVCLLDLPDRLAAVADLLVGIETRPFAFPDITGIEQALAGATALVHMACTTTPASSMTDMARDAAQNIAPSVAIFQAAGHAGISRVIFASSGGTVYGDPKSLPVPENAAGGALSGYGVSKLAIENYLRLVAGKAGFTGISLRIGNPYGPFQLRGATVGVIANYLRHIHAGHAPEVWGDGSVVRDYIHIDDVTSAIRIALATPELSSGSYNIGSGVGHSINDIFAAIRRVTGTDLALRYKPARGFDVDAIVLDTTEFRRMTRWAPRVELETGIAELWNILQERKESE</sequence>
<reference evidence="8" key="1">
    <citation type="submission" date="2018-09" db="EMBL/GenBank/DDBJ databases">
        <title>Acidovorax cavernicola nov. sp. isolated from Gruta de las Maravillas (Aracena, Spain).</title>
        <authorList>
            <person name="Jurado V."/>
            <person name="Gutierrez-Patricio S."/>
            <person name="Gonzalez-Pimentel J.L."/>
            <person name="Miller A.Z."/>
            <person name="Laiz L."/>
            <person name="Saiz-Jimenez C."/>
        </authorList>
    </citation>
    <scope>NUCLEOTIDE SEQUENCE [LARGE SCALE GENOMIC DNA]</scope>
    <source>
        <strain evidence="8">1011MAR3C25</strain>
    </source>
</reference>
<comment type="pathway">
    <text evidence="1">Carbohydrate metabolism; galactose metabolism.</text>
</comment>
<evidence type="ECO:0000313" key="7">
    <source>
        <dbReference type="EMBL" id="RJE87847.1"/>
    </source>
</evidence>
<evidence type="ECO:0000259" key="6">
    <source>
        <dbReference type="Pfam" id="PF01370"/>
    </source>
</evidence>
<evidence type="ECO:0000256" key="2">
    <source>
        <dbReference type="ARBA" id="ARBA00007637"/>
    </source>
</evidence>
<protein>
    <recommendedName>
        <fullName evidence="3">UDP-glucose 4-epimerase</fullName>
    </recommendedName>
    <alternativeName>
        <fullName evidence="5">Galactowaldenase</fullName>
    </alternativeName>
    <alternativeName>
        <fullName evidence="4">UDP-galactose 4-epimerase</fullName>
    </alternativeName>
</protein>
<evidence type="ECO:0000256" key="3">
    <source>
        <dbReference type="ARBA" id="ARBA00018569"/>
    </source>
</evidence>
<evidence type="ECO:0000256" key="4">
    <source>
        <dbReference type="ARBA" id="ARBA00031367"/>
    </source>
</evidence>
<comment type="caution">
    <text evidence="7">The sequence shown here is derived from an EMBL/GenBank/DDBJ whole genome shotgun (WGS) entry which is preliminary data.</text>
</comment>
<dbReference type="SUPFAM" id="SSF51735">
    <property type="entry name" value="NAD(P)-binding Rossmann-fold domains"/>
    <property type="match status" value="1"/>
</dbReference>
<dbReference type="PANTHER" id="PTHR43725:SF53">
    <property type="entry name" value="UDP-ARABINOSE 4-EPIMERASE 1"/>
    <property type="match status" value="1"/>
</dbReference>
<evidence type="ECO:0000256" key="1">
    <source>
        <dbReference type="ARBA" id="ARBA00004947"/>
    </source>
</evidence>
<feature type="domain" description="NAD-dependent epimerase/dehydratase" evidence="6">
    <location>
        <begin position="5"/>
        <end position="239"/>
    </location>
</feature>